<organism evidence="2 3">
    <name type="scientific">Thermobacillus xylanilyticus</name>
    <dbReference type="NCBI Taxonomy" id="76633"/>
    <lineage>
        <taxon>Bacteria</taxon>
        <taxon>Bacillati</taxon>
        <taxon>Bacillota</taxon>
        <taxon>Bacilli</taxon>
        <taxon>Bacillales</taxon>
        <taxon>Paenibacillaceae</taxon>
        <taxon>Thermobacillus</taxon>
    </lineage>
</organism>
<dbReference type="PANTHER" id="PTHR33734:SF22">
    <property type="entry name" value="MEMBRANE-BOUND LYTIC MUREIN TRANSGLYCOSYLASE D"/>
    <property type="match status" value="1"/>
</dbReference>
<reference evidence="2 3" key="1">
    <citation type="submission" date="2021-04" db="EMBL/GenBank/DDBJ databases">
        <authorList>
            <person name="Rakotoarivonina H."/>
        </authorList>
    </citation>
    <scope>NUCLEOTIDE SEQUENCE [LARGE SCALE GENOMIC DNA]</scope>
    <source>
        <strain evidence="2 3">XE</strain>
    </source>
</reference>
<feature type="domain" description="LysM" evidence="1">
    <location>
        <begin position="9"/>
        <end position="57"/>
    </location>
</feature>
<dbReference type="Pfam" id="PF01476">
    <property type="entry name" value="LysM"/>
    <property type="match status" value="3"/>
</dbReference>
<evidence type="ECO:0000313" key="2">
    <source>
        <dbReference type="EMBL" id="CAG5076192.1"/>
    </source>
</evidence>
<dbReference type="Pfam" id="PF10648">
    <property type="entry name" value="Gmad2"/>
    <property type="match status" value="1"/>
</dbReference>
<evidence type="ECO:0000259" key="1">
    <source>
        <dbReference type="PROSITE" id="PS51782"/>
    </source>
</evidence>
<dbReference type="InterPro" id="IPR018392">
    <property type="entry name" value="LysM"/>
</dbReference>
<dbReference type="CDD" id="cd00118">
    <property type="entry name" value="LysM"/>
    <property type="match status" value="3"/>
</dbReference>
<feature type="domain" description="LysM" evidence="1">
    <location>
        <begin position="68"/>
        <end position="112"/>
    </location>
</feature>
<protein>
    <submittedName>
        <fullName evidence="2">Eptidoglycan-binding domain 1 protein LysM-repeat proteins and domains, Carbohydrate-Binding Module Family 50 protein</fullName>
    </submittedName>
</protein>
<dbReference type="PROSITE" id="PS51782">
    <property type="entry name" value="LYSM"/>
    <property type="match status" value="3"/>
</dbReference>
<dbReference type="Gene3D" id="3.10.350.10">
    <property type="entry name" value="LysM domain"/>
    <property type="match status" value="3"/>
</dbReference>
<dbReference type="InterPro" id="IPR036779">
    <property type="entry name" value="LysM_dom_sf"/>
</dbReference>
<dbReference type="RefSeq" id="WP_015253072.1">
    <property type="nucleotide sequence ID" value="NZ_CAJRAY010000001.1"/>
</dbReference>
<dbReference type="EMBL" id="CAJRAY010000001">
    <property type="protein sequence ID" value="CAG5076192.1"/>
    <property type="molecule type" value="Genomic_DNA"/>
</dbReference>
<name>A0ABM8UZ51_THEXY</name>
<dbReference type="Proteomes" id="UP000681526">
    <property type="component" value="Unassembled WGS sequence"/>
</dbReference>
<evidence type="ECO:0000313" key="3">
    <source>
        <dbReference type="Proteomes" id="UP000681526"/>
    </source>
</evidence>
<proteinExistence type="predicted"/>
<dbReference type="PANTHER" id="PTHR33734">
    <property type="entry name" value="LYSM DOMAIN-CONTAINING GPI-ANCHORED PROTEIN 2"/>
    <property type="match status" value="1"/>
</dbReference>
<dbReference type="SUPFAM" id="SSF54106">
    <property type="entry name" value="LysM domain"/>
    <property type="match status" value="3"/>
</dbReference>
<dbReference type="InterPro" id="IPR018911">
    <property type="entry name" value="Gmad2_Ig-like_dom"/>
</dbReference>
<comment type="caution">
    <text evidence="2">The sequence shown here is derived from an EMBL/GenBank/DDBJ whole genome shotgun (WGS) entry which is preliminary data.</text>
</comment>
<dbReference type="SMART" id="SM00257">
    <property type="entry name" value="LysM"/>
    <property type="match status" value="3"/>
</dbReference>
<gene>
    <name evidence="2" type="primary">txxe 3799---LytE2</name>
    <name evidence="2" type="ORF">TXXE_00230</name>
</gene>
<accession>A0ABM8UZ51</accession>
<keyword evidence="3" id="KW-1185">Reference proteome</keyword>
<sequence>MPISPGTYAVYTVRPGDSPYSIANQFGSSLADLERANALYPPVTDPGLIFPGQKLVVRVPGTSQESTVLHQVTEGDTLFRLAERYSAGVDMLAALNRLEQPDILRVAQLLYIPAFVYEVEAGDSLYRIARRFGSSISELARANASRPGFSPDVLYPGYRLVIPLPSSTNIVVFRPLPGSRIAAGTPLAGSARAFEANVLYRVRDDAGRIVARERAVTAAEGAPAFGAFSAPIAFDAAPGTPAGAIQVYTRSARDGSIQDLVEVPVLF</sequence>
<feature type="domain" description="LysM" evidence="1">
    <location>
        <begin position="115"/>
        <end position="162"/>
    </location>
</feature>